<evidence type="ECO:0000313" key="3">
    <source>
        <dbReference type="Proteomes" id="UP000271937"/>
    </source>
</evidence>
<sequence>MKKLFTSVLLLAAALGYSQSNGASIFKSQNYTIDGVPYLEPETILTLSDSEINVKPLGTLTIIKKAVAVRNTSVYHCEYQGKPVEVITFISTDKLKVTVRGENLKHVIESDLIDPNRIEEAFSNTPVSARP</sequence>
<proteinExistence type="predicted"/>
<keyword evidence="3" id="KW-1185">Reference proteome</keyword>
<dbReference type="Proteomes" id="UP000271937">
    <property type="component" value="Unassembled WGS sequence"/>
</dbReference>
<reference evidence="2 3" key="1">
    <citation type="submission" date="2018-11" db="EMBL/GenBank/DDBJ databases">
        <title>Flavobacterium sp. nov., YIM 102600 draft genome.</title>
        <authorList>
            <person name="Li G."/>
            <person name="Jiang Y."/>
        </authorList>
    </citation>
    <scope>NUCLEOTIDE SEQUENCE [LARGE SCALE GENOMIC DNA]</scope>
    <source>
        <strain evidence="2 3">YIM 102600</strain>
    </source>
</reference>
<evidence type="ECO:0008006" key="4">
    <source>
        <dbReference type="Google" id="ProtNLM"/>
    </source>
</evidence>
<name>A0A3P3W1S6_9FLAO</name>
<accession>A0A3P3W1S6</accession>
<feature type="signal peptide" evidence="1">
    <location>
        <begin position="1"/>
        <end position="23"/>
    </location>
</feature>
<gene>
    <name evidence="2" type="ORF">EG849_13740</name>
</gene>
<feature type="chain" id="PRO_5018155393" description="DUF4968 domain-containing protein" evidence="1">
    <location>
        <begin position="24"/>
        <end position="131"/>
    </location>
</feature>
<comment type="caution">
    <text evidence="2">The sequence shown here is derived from an EMBL/GenBank/DDBJ whole genome shotgun (WGS) entry which is preliminary data.</text>
</comment>
<evidence type="ECO:0000256" key="1">
    <source>
        <dbReference type="SAM" id="SignalP"/>
    </source>
</evidence>
<protein>
    <recommendedName>
        <fullName evidence="4">DUF4968 domain-containing protein</fullName>
    </recommendedName>
</protein>
<dbReference type="EMBL" id="RQVR01000020">
    <property type="protein sequence ID" value="RRJ89022.1"/>
    <property type="molecule type" value="Genomic_DNA"/>
</dbReference>
<dbReference type="RefSeq" id="WP_125013729.1">
    <property type="nucleotide sequence ID" value="NZ_RQVR01000020.1"/>
</dbReference>
<organism evidence="2 3">
    <name type="scientific">Flavobacterium macacae</name>
    <dbReference type="NCBI Taxonomy" id="2488993"/>
    <lineage>
        <taxon>Bacteria</taxon>
        <taxon>Pseudomonadati</taxon>
        <taxon>Bacteroidota</taxon>
        <taxon>Flavobacteriia</taxon>
        <taxon>Flavobacteriales</taxon>
        <taxon>Flavobacteriaceae</taxon>
        <taxon>Flavobacterium</taxon>
    </lineage>
</organism>
<keyword evidence="1" id="KW-0732">Signal</keyword>
<evidence type="ECO:0000313" key="2">
    <source>
        <dbReference type="EMBL" id="RRJ89022.1"/>
    </source>
</evidence>
<dbReference type="AlphaFoldDB" id="A0A3P3W1S6"/>